<protein>
    <submittedName>
        <fullName evidence="2">Nucleoprotein</fullName>
    </submittedName>
</protein>
<proteinExistence type="predicted"/>
<sequence length="590" mass="66183">MAVPYEQIKDLFAKNGLTITGAEIELRSLMTKLQKATVWSAEEVNDHVRKGGSVQDMLECIDDVNSILLRLHDPPYVADRDQKPVTLDAGKMDMGILMEIKSDIDKMKEKTGGEPGKKKDDTGFLNLMASAMEKLNILFATGLVDQQLLKKGPRNNQILLKTALDHYNLHKQYQIAAKEFNITIKVTEKKDGTQLKKGEMVNKLQVDYLALLAIHAVRLNIEYDDLMTQLKRLALIVNKMPLTTTVMRNLLETGKYTILNAVEGELSMFDSPFRLSKQRLVTACSIITGCVSERMLNTNNTAEFINNLVLFKRHNKLEVKKDRTETSVYEYNLYKCLTTPEAISIIQNRTKVEKRGLDTVRIVIKSDPTADEVLALTSKLMDKDELKAMYGDCTKLMAYLDNEGKDMLRSYNSSLSFIIDIEGTADDACEVALTTRIENAGTVFNKTSVLHAVPKNAKAFQQGSKFCHGLTEASIKESPFLTKDVYKAFGKLFSDVCVTRTLHCHGSRDIVEFCGICGIKARIIDVDMPGWSERNKVQAYVDAIGKNYVCSKKKYHPGQIDLGQAASHKHLPHCAETDTLGISMWMTLGR</sequence>
<dbReference type="Gene3D" id="3.30.420.410">
    <property type="entry name" value="Arenaviral nucleoprotein, C-terminal domain"/>
    <property type="match status" value="1"/>
</dbReference>
<dbReference type="EMBL" id="PP711195">
    <property type="protein sequence ID" value="XBU06251.1"/>
    <property type="molecule type" value="Genomic_RNA"/>
</dbReference>
<reference evidence="2" key="2">
    <citation type="submission" date="2024-03" db="EMBL/GenBank/DDBJ databases">
        <authorList>
            <person name="Mahar J.E."/>
            <person name="Wille M."/>
            <person name="Harvey E."/>
            <person name="Moritz C.C."/>
            <person name="Holmes E.C."/>
        </authorList>
    </citation>
    <scope>NUCLEOTIDE SEQUENCE</scope>
    <source>
        <strain evidence="2">Hplan-A_286847</strain>
    </source>
</reference>
<evidence type="ECO:0000259" key="1">
    <source>
        <dbReference type="Pfam" id="PF17290"/>
    </source>
</evidence>
<dbReference type="InterPro" id="IPR035084">
    <property type="entry name" value="Nucleocapsid_C_arenaviridae"/>
</dbReference>
<dbReference type="Pfam" id="PF17290">
    <property type="entry name" value="Arena_ncap_C"/>
    <property type="match status" value="1"/>
</dbReference>
<dbReference type="InterPro" id="IPR038115">
    <property type="entry name" value="Nucleocapsid_C_sf"/>
</dbReference>
<evidence type="ECO:0000313" key="2">
    <source>
        <dbReference type="EMBL" id="XBU06251.1"/>
    </source>
</evidence>
<reference evidence="2" key="1">
    <citation type="journal article" date="2024" name="Virus Evol.">
        <title>The diverse liver viromes of Australian geckos and skinks are dominated by hepaciviruses and picornaviruses and reflect host taxonomy and habitat.</title>
        <authorList>
            <person name="Mahar J.E."/>
            <person name="Wille M."/>
            <person name="Harvey E."/>
            <person name="Moritz C.C."/>
            <person name="Holmes E.C."/>
        </authorList>
    </citation>
    <scope>NUCLEOTIDE SEQUENCE</scope>
    <source>
        <strain evidence="2">Hplan-A_286847</strain>
    </source>
</reference>
<organism evidence="2">
    <name type="scientific">Hetplan gecko arenavirus</name>
    <dbReference type="NCBI Taxonomy" id="3141950"/>
    <lineage>
        <taxon>Viruses</taxon>
        <taxon>Riboviria</taxon>
        <taxon>Orthornavirae</taxon>
        <taxon>Negarnaviricota</taxon>
        <taxon>Polyploviricotina</taxon>
        <taxon>Bunyaviricetes</taxon>
        <taxon>Hareavirales</taxon>
        <taxon>Arenaviridae</taxon>
    </lineage>
</organism>
<feature type="domain" description="Nucleocapsid C-terminal Arenaviridae" evidence="1">
    <location>
        <begin position="405"/>
        <end position="579"/>
    </location>
</feature>
<accession>A0AAU7SS55</accession>
<name>A0AAU7SS55_9VIRU</name>